<proteinExistence type="predicted"/>
<keyword evidence="2" id="KW-1185">Reference proteome</keyword>
<name>A0A914XB34_9BILA</name>
<dbReference type="PANTHER" id="PTHR14918:SF3">
    <property type="entry name" value="KICSTOR COMPLEX PROTEIN SZT2"/>
    <property type="match status" value="1"/>
</dbReference>
<evidence type="ECO:0000313" key="2">
    <source>
        <dbReference type="Proteomes" id="UP000887566"/>
    </source>
</evidence>
<accession>A0A914XB34</accession>
<feature type="compositionally biased region" description="Acidic residues" evidence="1">
    <location>
        <begin position="931"/>
        <end position="940"/>
    </location>
</feature>
<dbReference type="WBParaSite" id="PSAMB.scaffold719size42832.g8200.t1">
    <property type="protein sequence ID" value="PSAMB.scaffold719size42832.g8200.t1"/>
    <property type="gene ID" value="PSAMB.scaffold719size42832.g8200"/>
</dbReference>
<sequence>MSEEDAAEVFLLMRRDFRVSRNVRALWYFDHLNRTVQVDNFDTPSVQTGEHESSPEHSHKDIDVVGVVPRRSIGEEDSLPHPNENTTYRIRPDTAVTYLSKLYRLVFVLDLSPSTIVADETSGTVLYTKLLGCLTHCLQGVTRTFNIPGSSRVFSPKLYVTICVNSPFLCSVDDFVLLQGCRLEESNVPSVVEEIERKLTQFVDQLAKNLQPHIHRWNRERRRTRDEKAEDLLTGNLFNHSHFADSIDENHRRHSCSSSTTAFKHGASEPVDPAATLADLGFVRPEWSLISMLRLGLLGAQMLPENTPANMIIISDGVCGMPDAHAMQALLTQLRSFTISCSFIQIQPKIVAHTAFGHVGYPQLYHFLSTATFGTFLPDCPCSLPSNEATSEGMLNPFHRAFLCWSFLRGIGGENVHLRRAVTAINSYFGDNLNSDCVRRRHLSMVYDTCLNNLLYVRLREGYTVKRVWFTRKSGTSNENQHICVELRLPWKPLVSIEYHINADWPPAANDSKAKVRVEVLIEGPYDFLKDVLSDHKGSFQSTYRRDALQAFDYTLNTLVQADKLLLHLHSFSTRTTYYLPPTSVRDGMPLFYMPPAADKPVISSKDLEQQSPEFCEFWRPVCTLDMSIWQKWLHTHSIRLLLTHDVPLSSHLHSVSSQTNRFGQVQCRQAAAVLHDALKDWASFTMMDNHSYIKFVYGDDSSQPPVYFYIIRTCLDPPCLALKIAFLGGIRGAVRNRVVNELRAKLRSLTIRQRSSTITESELRRVVKPTSLRVANTIEVPALVCMKKPLERVLIRYNRVPLVLNRIVRLETVSDQAAVRQIILHNSLTKYLSCRRWIWQLKRPLPASFPVSNEAAAFILHTLVRRRLEQNFRFAAGANGIINVARELMMTNGRECLVQFVIFPPIPATGHHASTRRTRRELISGSTEASESESTEADSEAQLITELWVEPQMGEIADEDEWLNECHVYSCLHRTVRQSLPFEDYCKCE</sequence>
<dbReference type="GO" id="GO:0005777">
    <property type="term" value="C:peroxisome"/>
    <property type="evidence" value="ECO:0007669"/>
    <property type="project" value="InterPro"/>
</dbReference>
<feature type="region of interest" description="Disordered" evidence="1">
    <location>
        <begin position="912"/>
        <end position="941"/>
    </location>
</feature>
<evidence type="ECO:0000313" key="3">
    <source>
        <dbReference type="WBParaSite" id="PSAMB.scaffold719size42832.g8200.t1"/>
    </source>
</evidence>
<organism evidence="2 3">
    <name type="scientific">Plectus sambesii</name>
    <dbReference type="NCBI Taxonomy" id="2011161"/>
    <lineage>
        <taxon>Eukaryota</taxon>
        <taxon>Metazoa</taxon>
        <taxon>Ecdysozoa</taxon>
        <taxon>Nematoda</taxon>
        <taxon>Chromadorea</taxon>
        <taxon>Plectida</taxon>
        <taxon>Plectina</taxon>
        <taxon>Plectoidea</taxon>
        <taxon>Plectidae</taxon>
        <taxon>Plectus</taxon>
    </lineage>
</organism>
<dbReference type="PANTHER" id="PTHR14918">
    <property type="entry name" value="KICSTOR COMPLEX PROTEIN SZT2"/>
    <property type="match status" value="1"/>
</dbReference>
<protein>
    <submittedName>
        <fullName evidence="3">SZT2</fullName>
    </submittedName>
</protein>
<dbReference type="AlphaFoldDB" id="A0A914XB34"/>
<dbReference type="InterPro" id="IPR033228">
    <property type="entry name" value="SZT2"/>
</dbReference>
<evidence type="ECO:0000256" key="1">
    <source>
        <dbReference type="SAM" id="MobiDB-lite"/>
    </source>
</evidence>
<reference evidence="3" key="1">
    <citation type="submission" date="2022-11" db="UniProtKB">
        <authorList>
            <consortium name="WormBaseParasite"/>
        </authorList>
    </citation>
    <scope>IDENTIFICATION</scope>
</reference>
<dbReference type="Proteomes" id="UP000887566">
    <property type="component" value="Unplaced"/>
</dbReference>